<keyword evidence="3" id="KW-0274">FAD</keyword>
<dbReference type="Pfam" id="PF02913">
    <property type="entry name" value="FAD-oxidase_C"/>
    <property type="match status" value="1"/>
</dbReference>
<keyword evidence="4" id="KW-0560">Oxidoreductase</keyword>
<dbReference type="Gene3D" id="3.30.43.10">
    <property type="entry name" value="Uridine Diphospho-n-acetylenolpyruvylglucosamine Reductase, domain 2"/>
    <property type="match status" value="1"/>
</dbReference>
<comment type="cofactor">
    <cofactor evidence="1">
        <name>FAD</name>
        <dbReference type="ChEBI" id="CHEBI:57692"/>
    </cofactor>
</comment>
<dbReference type="EMBL" id="FMXM01000015">
    <property type="protein sequence ID" value="SDA91442.1"/>
    <property type="molecule type" value="Genomic_DNA"/>
</dbReference>
<dbReference type="InterPro" id="IPR016167">
    <property type="entry name" value="FAD-bd_PCMH_sub1"/>
</dbReference>
<gene>
    <name evidence="6" type="ORF">SAMN02927914_04517</name>
</gene>
<evidence type="ECO:0000313" key="7">
    <source>
        <dbReference type="Proteomes" id="UP000198588"/>
    </source>
</evidence>
<evidence type="ECO:0000256" key="4">
    <source>
        <dbReference type="ARBA" id="ARBA00023002"/>
    </source>
</evidence>
<dbReference type="GO" id="GO:0022904">
    <property type="term" value="P:respiratory electron transport chain"/>
    <property type="evidence" value="ECO:0007669"/>
    <property type="project" value="TreeGrafter"/>
</dbReference>
<organism evidence="6 7">
    <name type="scientific">Mesorhizobium qingshengii</name>
    <dbReference type="NCBI Taxonomy" id="1165689"/>
    <lineage>
        <taxon>Bacteria</taxon>
        <taxon>Pseudomonadati</taxon>
        <taxon>Pseudomonadota</taxon>
        <taxon>Alphaproteobacteria</taxon>
        <taxon>Hyphomicrobiales</taxon>
        <taxon>Phyllobacteriaceae</taxon>
        <taxon>Mesorhizobium</taxon>
    </lineage>
</organism>
<evidence type="ECO:0000256" key="3">
    <source>
        <dbReference type="ARBA" id="ARBA00022827"/>
    </source>
</evidence>
<dbReference type="Gene3D" id="3.30.70.2190">
    <property type="match status" value="1"/>
</dbReference>
<dbReference type="RefSeq" id="WP_091582387.1">
    <property type="nucleotide sequence ID" value="NZ_FMXM01000015.1"/>
</dbReference>
<feature type="domain" description="FAD-binding PCMH-type" evidence="5">
    <location>
        <begin position="35"/>
        <end position="217"/>
    </location>
</feature>
<proteinExistence type="predicted"/>
<name>A0A1G5Z9W9_9HYPH</name>
<dbReference type="InterPro" id="IPR016164">
    <property type="entry name" value="FAD-linked_Oxase-like_C"/>
</dbReference>
<dbReference type="InterPro" id="IPR051264">
    <property type="entry name" value="FAD-oxidored/transferase_4"/>
</dbReference>
<evidence type="ECO:0000259" key="5">
    <source>
        <dbReference type="PROSITE" id="PS51387"/>
    </source>
</evidence>
<dbReference type="PANTHER" id="PTHR43716">
    <property type="entry name" value="D-2-HYDROXYGLUTARATE DEHYDROGENASE, MITOCHONDRIAL"/>
    <property type="match status" value="1"/>
</dbReference>
<reference evidence="6 7" key="1">
    <citation type="submission" date="2016-10" db="EMBL/GenBank/DDBJ databases">
        <authorList>
            <person name="de Groot N.N."/>
        </authorList>
    </citation>
    <scope>NUCLEOTIDE SEQUENCE [LARGE SCALE GENOMIC DNA]</scope>
    <source>
        <strain evidence="6 7">CGMCC 1.12097</strain>
    </source>
</reference>
<dbReference type="GO" id="GO:0071949">
    <property type="term" value="F:FAD binding"/>
    <property type="evidence" value="ECO:0007669"/>
    <property type="project" value="InterPro"/>
</dbReference>
<dbReference type="OrthoDB" id="9809290at2"/>
<dbReference type="PANTHER" id="PTHR43716:SF1">
    <property type="entry name" value="D-2-HYDROXYGLUTARATE DEHYDROGENASE, MITOCHONDRIAL"/>
    <property type="match status" value="1"/>
</dbReference>
<dbReference type="SUPFAM" id="SSF56176">
    <property type="entry name" value="FAD-binding/transporter-associated domain-like"/>
    <property type="match status" value="1"/>
</dbReference>
<dbReference type="Proteomes" id="UP000198588">
    <property type="component" value="Unassembled WGS sequence"/>
</dbReference>
<dbReference type="InterPro" id="IPR036318">
    <property type="entry name" value="FAD-bd_PCMH-like_sf"/>
</dbReference>
<evidence type="ECO:0000256" key="1">
    <source>
        <dbReference type="ARBA" id="ARBA00001974"/>
    </source>
</evidence>
<protein>
    <submittedName>
        <fullName evidence="6">FAD/FMN-containing dehydrogenase</fullName>
    </submittedName>
</protein>
<dbReference type="SUPFAM" id="SSF55103">
    <property type="entry name" value="FAD-linked oxidases, C-terminal domain"/>
    <property type="match status" value="1"/>
</dbReference>
<dbReference type="Gene3D" id="3.30.70.2740">
    <property type="match status" value="1"/>
</dbReference>
<evidence type="ECO:0000313" key="6">
    <source>
        <dbReference type="EMBL" id="SDA91442.1"/>
    </source>
</evidence>
<dbReference type="InterPro" id="IPR004113">
    <property type="entry name" value="FAD-bd_oxidored_4_C"/>
</dbReference>
<dbReference type="InterPro" id="IPR016169">
    <property type="entry name" value="FAD-bd_PCMH_sub2"/>
</dbReference>
<keyword evidence="2" id="KW-0285">Flavoprotein</keyword>
<dbReference type="STRING" id="1165689.SAMN02927914_04517"/>
<dbReference type="Pfam" id="PF01565">
    <property type="entry name" value="FAD_binding_4"/>
    <property type="match status" value="1"/>
</dbReference>
<dbReference type="AlphaFoldDB" id="A0A1G5Z9W9"/>
<dbReference type="InterPro" id="IPR016166">
    <property type="entry name" value="FAD-bd_PCMH"/>
</dbReference>
<evidence type="ECO:0000256" key="2">
    <source>
        <dbReference type="ARBA" id="ARBA00022630"/>
    </source>
</evidence>
<dbReference type="GO" id="GO:0016491">
    <property type="term" value="F:oxidoreductase activity"/>
    <property type="evidence" value="ECO:0007669"/>
    <property type="project" value="UniProtKB-KW"/>
</dbReference>
<dbReference type="Gene3D" id="3.30.465.10">
    <property type="match status" value="1"/>
</dbReference>
<dbReference type="PROSITE" id="PS51387">
    <property type="entry name" value="FAD_PCMH"/>
    <property type="match status" value="1"/>
</dbReference>
<accession>A0A1G5Z9W9</accession>
<dbReference type="InterPro" id="IPR006094">
    <property type="entry name" value="Oxid_FAD_bind_N"/>
</dbReference>
<sequence length="473" mass="51230">MIASSHIAQLRALLDDNGLLTEPGDMVPYQTGARHDEGRAAFVARPSSTIAVSRLLAYCCRNEIALVPQGGNTGLVGGSIPDMTGAQGVLSLDRLRKIFEPDIFNRSVRVDAGLRLSEINARLAPHRLFFPIDLGADPTAGGMVSTNTGGARFIRFGDVRRNVLGLKVVLADDEGTILNLGTGLRKDNTGPDWKHLFIGTSGAFGVVTECELNLERLLNQSATAYLVPRSDSHVMALLAALEEHLGSQLSAFEGMSGSAIRHALAHSPALKNPFPGGQVPSFVILVEVSRSWTRRSTEEPLEALLETALEEIWRDPAEPLIDAFVGPPREMWGLRHALSEGVKAAGHLVAFDLAFRRGDSMRFRTQMESRLSTCFPTVEICDFGHIGDGGIHFNLVIAENPGEAVEGSLIESLRHEVNSVAVEMFGGSFSAEHALGRRNQHLYDRYTPLKLRRFAAALKQVTSASELGAVRVS</sequence>